<dbReference type="EMBL" id="WQLV01000016">
    <property type="protein sequence ID" value="MVO18094.1"/>
    <property type="molecule type" value="Genomic_DNA"/>
</dbReference>
<keyword evidence="12" id="KW-1185">Reference proteome</keyword>
<dbReference type="InterPro" id="IPR007387">
    <property type="entry name" value="TRAP_DctQ"/>
</dbReference>
<dbReference type="GO" id="GO:0005886">
    <property type="term" value="C:plasma membrane"/>
    <property type="evidence" value="ECO:0007669"/>
    <property type="project" value="UniProtKB-SubCell"/>
</dbReference>
<comment type="function">
    <text evidence="9">Part of the tripartite ATP-independent periplasmic (TRAP) transport system.</text>
</comment>
<dbReference type="AlphaFoldDB" id="A0A6L6WK97"/>
<evidence type="ECO:0000256" key="5">
    <source>
        <dbReference type="ARBA" id="ARBA00022692"/>
    </source>
</evidence>
<evidence type="ECO:0000256" key="1">
    <source>
        <dbReference type="ARBA" id="ARBA00004429"/>
    </source>
</evidence>
<dbReference type="RefSeq" id="WP_157024328.1">
    <property type="nucleotide sequence ID" value="NZ_WQLV01000016.1"/>
</dbReference>
<protein>
    <recommendedName>
        <fullName evidence="9">TRAP transporter small permease protein</fullName>
    </recommendedName>
</protein>
<dbReference type="Pfam" id="PF04290">
    <property type="entry name" value="DctQ"/>
    <property type="match status" value="1"/>
</dbReference>
<feature type="transmembrane region" description="Helical" evidence="9">
    <location>
        <begin position="90"/>
        <end position="114"/>
    </location>
</feature>
<keyword evidence="7 9" id="KW-0472">Membrane</keyword>
<reference evidence="11 12" key="1">
    <citation type="submission" date="2019-12" db="EMBL/GenBank/DDBJ databases">
        <authorList>
            <person name="Zhang Y.-J."/>
        </authorList>
    </citation>
    <scope>NUCLEOTIDE SEQUENCE [LARGE SCALE GENOMIC DNA]</scope>
    <source>
        <strain evidence="11 12">CY05</strain>
    </source>
</reference>
<feature type="transmembrane region" description="Helical" evidence="9">
    <location>
        <begin position="137"/>
        <end position="158"/>
    </location>
</feature>
<comment type="subunit">
    <text evidence="9">The complex comprises the extracytoplasmic solute receptor protein and the two transmembrane proteins.</text>
</comment>
<keyword evidence="5 9" id="KW-0812">Transmembrane</keyword>
<feature type="transmembrane region" description="Helical" evidence="9">
    <location>
        <begin position="51"/>
        <end position="69"/>
    </location>
</feature>
<dbReference type="GO" id="GO:0022857">
    <property type="term" value="F:transmembrane transporter activity"/>
    <property type="evidence" value="ECO:0007669"/>
    <property type="project" value="UniProtKB-UniRule"/>
</dbReference>
<proteinExistence type="inferred from homology"/>
<evidence type="ECO:0000256" key="8">
    <source>
        <dbReference type="ARBA" id="ARBA00038436"/>
    </source>
</evidence>
<evidence type="ECO:0000256" key="4">
    <source>
        <dbReference type="ARBA" id="ARBA00022519"/>
    </source>
</evidence>
<accession>A0A6L6WK97</accession>
<keyword evidence="2 9" id="KW-0813">Transport</keyword>
<evidence type="ECO:0000256" key="3">
    <source>
        <dbReference type="ARBA" id="ARBA00022475"/>
    </source>
</evidence>
<gene>
    <name evidence="11" type="ORF">GO984_19920</name>
</gene>
<evidence type="ECO:0000256" key="7">
    <source>
        <dbReference type="ARBA" id="ARBA00023136"/>
    </source>
</evidence>
<evidence type="ECO:0000259" key="10">
    <source>
        <dbReference type="Pfam" id="PF04290"/>
    </source>
</evidence>
<evidence type="ECO:0000256" key="6">
    <source>
        <dbReference type="ARBA" id="ARBA00022989"/>
    </source>
</evidence>
<dbReference type="Proteomes" id="UP000478892">
    <property type="component" value="Unassembled WGS sequence"/>
</dbReference>
<sequence length="187" mass="20325">MLESLLSRTQKLSLWLTWIGGTLIVLSAFLVTLEILLRKVFNISLGGADEISGYAFGVATSFALSFALFERAHIRVDALMGVIPRKLHSVINLLGLVLLVGFALVVTTMVWGMVGDTLKHGSRSITPMRVPLAYPQIPWLLGWVLFVITGVLLGLVAVKRLLAGDTTGVQELIGVKSIDEQIQDESV</sequence>
<evidence type="ECO:0000256" key="2">
    <source>
        <dbReference type="ARBA" id="ARBA00022448"/>
    </source>
</evidence>
<evidence type="ECO:0000313" key="12">
    <source>
        <dbReference type="Proteomes" id="UP000478892"/>
    </source>
</evidence>
<comment type="caution">
    <text evidence="11">The sequence shown here is derived from an EMBL/GenBank/DDBJ whole genome shotgun (WGS) entry which is preliminary data.</text>
</comment>
<comment type="similarity">
    <text evidence="8 9">Belongs to the TRAP transporter small permease family.</text>
</comment>
<evidence type="ECO:0000256" key="9">
    <source>
        <dbReference type="RuleBase" id="RU369079"/>
    </source>
</evidence>
<keyword evidence="4 9" id="KW-0997">Cell inner membrane</keyword>
<name>A0A6L6WK97_9RHOB</name>
<feature type="transmembrane region" description="Helical" evidence="9">
    <location>
        <begin position="12"/>
        <end position="31"/>
    </location>
</feature>
<comment type="subcellular location">
    <subcellularLocation>
        <location evidence="1 9">Cell inner membrane</location>
        <topology evidence="1 9">Multi-pass membrane protein</topology>
    </subcellularLocation>
</comment>
<feature type="domain" description="Tripartite ATP-independent periplasmic transporters DctQ component" evidence="10">
    <location>
        <begin position="29"/>
        <end position="150"/>
    </location>
</feature>
<dbReference type="PANTHER" id="PTHR35011">
    <property type="entry name" value="2,3-DIKETO-L-GULONATE TRAP TRANSPORTER SMALL PERMEASE PROTEIN YIAM"/>
    <property type="match status" value="1"/>
</dbReference>
<dbReference type="InterPro" id="IPR055348">
    <property type="entry name" value="DctQ"/>
</dbReference>
<keyword evidence="6 9" id="KW-1133">Transmembrane helix</keyword>
<keyword evidence="3" id="KW-1003">Cell membrane</keyword>
<organism evidence="11 12">
    <name type="scientific">Parasedimentitalea huanghaiensis</name>
    <dbReference type="NCBI Taxonomy" id="2682100"/>
    <lineage>
        <taxon>Bacteria</taxon>
        <taxon>Pseudomonadati</taxon>
        <taxon>Pseudomonadota</taxon>
        <taxon>Alphaproteobacteria</taxon>
        <taxon>Rhodobacterales</taxon>
        <taxon>Paracoccaceae</taxon>
        <taxon>Parasedimentitalea</taxon>
    </lineage>
</organism>
<evidence type="ECO:0000313" key="11">
    <source>
        <dbReference type="EMBL" id="MVO18094.1"/>
    </source>
</evidence>